<protein>
    <submittedName>
        <fullName evidence="2">Uncharacterized protein</fullName>
    </submittedName>
</protein>
<dbReference type="EMBL" id="VSRR010053146">
    <property type="protein sequence ID" value="MPC80141.1"/>
    <property type="molecule type" value="Genomic_DNA"/>
</dbReference>
<comment type="caution">
    <text evidence="2">The sequence shown here is derived from an EMBL/GenBank/DDBJ whole genome shotgun (WGS) entry which is preliminary data.</text>
</comment>
<evidence type="ECO:0000313" key="3">
    <source>
        <dbReference type="Proteomes" id="UP000324222"/>
    </source>
</evidence>
<name>A0A5B7I423_PORTR</name>
<proteinExistence type="predicted"/>
<dbReference type="AlphaFoldDB" id="A0A5B7I423"/>
<feature type="region of interest" description="Disordered" evidence="1">
    <location>
        <begin position="48"/>
        <end position="71"/>
    </location>
</feature>
<reference evidence="2 3" key="1">
    <citation type="submission" date="2019-05" db="EMBL/GenBank/DDBJ databases">
        <title>Another draft genome of Portunus trituberculatus and its Hox gene families provides insights of decapod evolution.</title>
        <authorList>
            <person name="Jeong J.-H."/>
            <person name="Song I."/>
            <person name="Kim S."/>
            <person name="Choi T."/>
            <person name="Kim D."/>
            <person name="Ryu S."/>
            <person name="Kim W."/>
        </authorList>
    </citation>
    <scope>NUCLEOTIDE SEQUENCE [LARGE SCALE GENOMIC DNA]</scope>
    <source>
        <tissue evidence="2">Muscle</tissue>
    </source>
</reference>
<dbReference type="Proteomes" id="UP000324222">
    <property type="component" value="Unassembled WGS sequence"/>
</dbReference>
<accession>A0A5B7I423</accession>
<evidence type="ECO:0000256" key="1">
    <source>
        <dbReference type="SAM" id="MobiDB-lite"/>
    </source>
</evidence>
<sequence>MLFGPPCLLMTSPQHHLSEASVPKNRGTATRYLSPAFERIRLVPARADAPSQTHPWGAFETEHRHPSAPES</sequence>
<organism evidence="2 3">
    <name type="scientific">Portunus trituberculatus</name>
    <name type="common">Swimming crab</name>
    <name type="synonym">Neptunus trituberculatus</name>
    <dbReference type="NCBI Taxonomy" id="210409"/>
    <lineage>
        <taxon>Eukaryota</taxon>
        <taxon>Metazoa</taxon>
        <taxon>Ecdysozoa</taxon>
        <taxon>Arthropoda</taxon>
        <taxon>Crustacea</taxon>
        <taxon>Multicrustacea</taxon>
        <taxon>Malacostraca</taxon>
        <taxon>Eumalacostraca</taxon>
        <taxon>Eucarida</taxon>
        <taxon>Decapoda</taxon>
        <taxon>Pleocyemata</taxon>
        <taxon>Brachyura</taxon>
        <taxon>Eubrachyura</taxon>
        <taxon>Portunoidea</taxon>
        <taxon>Portunidae</taxon>
        <taxon>Portuninae</taxon>
        <taxon>Portunus</taxon>
    </lineage>
</organism>
<gene>
    <name evidence="2" type="ORF">E2C01_074710</name>
</gene>
<evidence type="ECO:0000313" key="2">
    <source>
        <dbReference type="EMBL" id="MPC80141.1"/>
    </source>
</evidence>
<keyword evidence="3" id="KW-1185">Reference proteome</keyword>
<feature type="compositionally biased region" description="Basic and acidic residues" evidence="1">
    <location>
        <begin position="60"/>
        <end position="71"/>
    </location>
</feature>